<reference evidence="6 7" key="1">
    <citation type="submission" date="2015-11" db="EMBL/GenBank/DDBJ databases">
        <title>Genomic analysis of 38 Legionella species identifies large and diverse effector repertoires.</title>
        <authorList>
            <person name="Burstein D."/>
            <person name="Amaro F."/>
            <person name="Zusman T."/>
            <person name="Lifshitz Z."/>
            <person name="Cohen O."/>
            <person name="Gilbert J.A."/>
            <person name="Pupko T."/>
            <person name="Shuman H.A."/>
            <person name="Segal G."/>
        </authorList>
    </citation>
    <scope>NUCLEOTIDE SEQUENCE [LARGE SCALE GENOMIC DNA]</scope>
    <source>
        <strain evidence="6 7">ATCC 49504</strain>
    </source>
</reference>
<dbReference type="PATRIC" id="fig|45065.4.peg.45"/>
<evidence type="ECO:0000256" key="2">
    <source>
        <dbReference type="ARBA" id="ARBA00022723"/>
    </source>
</evidence>
<keyword evidence="7" id="KW-1185">Reference proteome</keyword>
<evidence type="ECO:0000313" key="7">
    <source>
        <dbReference type="Proteomes" id="UP000054785"/>
    </source>
</evidence>
<evidence type="ECO:0000256" key="4">
    <source>
        <dbReference type="ARBA" id="ARBA00023239"/>
    </source>
</evidence>
<dbReference type="Proteomes" id="UP000054785">
    <property type="component" value="Unassembled WGS sequence"/>
</dbReference>
<dbReference type="AlphaFoldDB" id="A0A0W0UAK7"/>
<keyword evidence="3" id="KW-0862">Zinc</keyword>
<dbReference type="GO" id="GO:0016846">
    <property type="term" value="F:carbon-sulfur lyase activity"/>
    <property type="evidence" value="ECO:0007669"/>
    <property type="project" value="InterPro"/>
</dbReference>
<dbReference type="RefSeq" id="WP_162150898.1">
    <property type="nucleotide sequence ID" value="NZ_CAAAHN010000003.1"/>
</dbReference>
<dbReference type="STRING" id="45065.Lgee_0043"/>
<dbReference type="PANTHER" id="PTHR33337:SF40">
    <property type="entry name" value="CENP-V_GFA DOMAIN-CONTAINING PROTEIN-RELATED"/>
    <property type="match status" value="1"/>
</dbReference>
<evidence type="ECO:0000256" key="3">
    <source>
        <dbReference type="ARBA" id="ARBA00022833"/>
    </source>
</evidence>
<evidence type="ECO:0000256" key="1">
    <source>
        <dbReference type="ARBA" id="ARBA00005495"/>
    </source>
</evidence>
<dbReference type="Gene3D" id="3.90.1590.10">
    <property type="entry name" value="glutathione-dependent formaldehyde- activating enzyme (gfa)"/>
    <property type="match status" value="1"/>
</dbReference>
<keyword evidence="4" id="KW-0456">Lyase</keyword>
<sequence>MTKFDGGCLCNATTYIAKGAPYNPHLCSCTMCQKSSGAPTVAWVEFPLEDFEWTGNNPALYQSSEVTQRCFCQNCGGLLATLNKGYSNICITIASLNNPNQITPNEQHSYRESAPNWWIPHIVKQNSLP</sequence>
<accession>A0A0W0UAK7</accession>
<gene>
    <name evidence="6" type="ORF">Lgee_0043</name>
</gene>
<keyword evidence="2" id="KW-0479">Metal-binding</keyword>
<organism evidence="6 7">
    <name type="scientific">Legionella geestiana</name>
    <dbReference type="NCBI Taxonomy" id="45065"/>
    <lineage>
        <taxon>Bacteria</taxon>
        <taxon>Pseudomonadati</taxon>
        <taxon>Pseudomonadota</taxon>
        <taxon>Gammaproteobacteria</taxon>
        <taxon>Legionellales</taxon>
        <taxon>Legionellaceae</taxon>
        <taxon>Legionella</taxon>
    </lineage>
</organism>
<dbReference type="SUPFAM" id="SSF51316">
    <property type="entry name" value="Mss4-like"/>
    <property type="match status" value="1"/>
</dbReference>
<name>A0A0W0UAK7_9GAMM</name>
<dbReference type="EMBL" id="LNYC01000001">
    <property type="protein sequence ID" value="KTD04859.1"/>
    <property type="molecule type" value="Genomic_DNA"/>
</dbReference>
<evidence type="ECO:0000259" key="5">
    <source>
        <dbReference type="PROSITE" id="PS51891"/>
    </source>
</evidence>
<dbReference type="InterPro" id="IPR006913">
    <property type="entry name" value="CENP-V/GFA"/>
</dbReference>
<comment type="caution">
    <text evidence="6">The sequence shown here is derived from an EMBL/GenBank/DDBJ whole genome shotgun (WGS) entry which is preliminary data.</text>
</comment>
<dbReference type="PANTHER" id="PTHR33337">
    <property type="entry name" value="GFA DOMAIN-CONTAINING PROTEIN"/>
    <property type="match status" value="1"/>
</dbReference>
<comment type="similarity">
    <text evidence="1">Belongs to the Gfa family.</text>
</comment>
<evidence type="ECO:0000313" key="6">
    <source>
        <dbReference type="EMBL" id="KTD04859.1"/>
    </source>
</evidence>
<dbReference type="PROSITE" id="PS51891">
    <property type="entry name" value="CENP_V_GFA"/>
    <property type="match status" value="1"/>
</dbReference>
<proteinExistence type="inferred from homology"/>
<protein>
    <submittedName>
        <fullName evidence="6">Glutathione-dependent formaldehyde-activating enzyme</fullName>
    </submittedName>
</protein>
<dbReference type="InterPro" id="IPR011057">
    <property type="entry name" value="Mss4-like_sf"/>
</dbReference>
<feature type="domain" description="CENP-V/GFA" evidence="5">
    <location>
        <begin position="4"/>
        <end position="111"/>
    </location>
</feature>
<dbReference type="Pfam" id="PF04828">
    <property type="entry name" value="GFA"/>
    <property type="match status" value="1"/>
</dbReference>
<dbReference type="GO" id="GO:0046872">
    <property type="term" value="F:metal ion binding"/>
    <property type="evidence" value="ECO:0007669"/>
    <property type="project" value="UniProtKB-KW"/>
</dbReference>